<evidence type="ECO:0000313" key="2">
    <source>
        <dbReference type="EMBL" id="KAJ3598365.1"/>
    </source>
</evidence>
<proteinExistence type="predicted"/>
<protein>
    <submittedName>
        <fullName evidence="2">Uncharacterized protein</fullName>
    </submittedName>
</protein>
<reference evidence="2" key="1">
    <citation type="submission" date="2022-07" db="EMBL/GenBank/DDBJ databases">
        <title>Chromosome-level genome of Muraenolepis orangiensis.</title>
        <authorList>
            <person name="Kim J."/>
        </authorList>
    </citation>
    <scope>NUCLEOTIDE SEQUENCE</scope>
    <source>
        <strain evidence="2">KU_S4_2022</strain>
        <tissue evidence="2">Muscle</tissue>
    </source>
</reference>
<dbReference type="AlphaFoldDB" id="A0A9Q0E0I4"/>
<evidence type="ECO:0000256" key="1">
    <source>
        <dbReference type="SAM" id="MobiDB-lite"/>
    </source>
</evidence>
<name>A0A9Q0E0I4_9TELE</name>
<organism evidence="2 3">
    <name type="scientific">Muraenolepis orangiensis</name>
    <name type="common">Patagonian moray cod</name>
    <dbReference type="NCBI Taxonomy" id="630683"/>
    <lineage>
        <taxon>Eukaryota</taxon>
        <taxon>Metazoa</taxon>
        <taxon>Chordata</taxon>
        <taxon>Craniata</taxon>
        <taxon>Vertebrata</taxon>
        <taxon>Euteleostomi</taxon>
        <taxon>Actinopterygii</taxon>
        <taxon>Neopterygii</taxon>
        <taxon>Teleostei</taxon>
        <taxon>Neoteleostei</taxon>
        <taxon>Acanthomorphata</taxon>
        <taxon>Zeiogadaria</taxon>
        <taxon>Gadariae</taxon>
        <taxon>Gadiformes</taxon>
        <taxon>Muraenolepidoidei</taxon>
        <taxon>Muraenolepididae</taxon>
        <taxon>Muraenolepis</taxon>
    </lineage>
</organism>
<feature type="compositionally biased region" description="Basic and acidic residues" evidence="1">
    <location>
        <begin position="66"/>
        <end position="101"/>
    </location>
</feature>
<comment type="caution">
    <text evidence="2">The sequence shown here is derived from an EMBL/GenBank/DDBJ whole genome shotgun (WGS) entry which is preliminary data.</text>
</comment>
<sequence>MAGEETPDSPAWQGRKPQTALHGRGGNPRQPCMAGEETPQRSPPCLIDRDRPHTVPQASCQPPVGQREERESEGVRVRRGSQREERESEGVRVRRGSQSEERESEESE</sequence>
<feature type="region of interest" description="Disordered" evidence="1">
    <location>
        <begin position="1"/>
        <end position="108"/>
    </location>
</feature>
<dbReference type="EMBL" id="JANIIK010000109">
    <property type="protein sequence ID" value="KAJ3598365.1"/>
    <property type="molecule type" value="Genomic_DNA"/>
</dbReference>
<gene>
    <name evidence="2" type="ORF">NHX12_001875</name>
</gene>
<evidence type="ECO:0000313" key="3">
    <source>
        <dbReference type="Proteomes" id="UP001148018"/>
    </source>
</evidence>
<dbReference type="Proteomes" id="UP001148018">
    <property type="component" value="Unassembled WGS sequence"/>
</dbReference>
<accession>A0A9Q0E0I4</accession>
<keyword evidence="3" id="KW-1185">Reference proteome</keyword>